<dbReference type="Pfam" id="PF12802">
    <property type="entry name" value="MarR_2"/>
    <property type="match status" value="1"/>
</dbReference>
<evidence type="ECO:0000256" key="1">
    <source>
        <dbReference type="SAM" id="MobiDB-lite"/>
    </source>
</evidence>
<accession>A0A2D2DK34</accession>
<feature type="domain" description="HTH marR-type" evidence="2">
    <location>
        <begin position="30"/>
        <end position="164"/>
    </location>
</feature>
<dbReference type="InterPro" id="IPR036388">
    <property type="entry name" value="WH-like_DNA-bd_sf"/>
</dbReference>
<dbReference type="Proteomes" id="UP000229897">
    <property type="component" value="Chromosome"/>
</dbReference>
<proteinExistence type="predicted"/>
<dbReference type="GO" id="GO:0006950">
    <property type="term" value="P:response to stress"/>
    <property type="evidence" value="ECO:0007669"/>
    <property type="project" value="TreeGrafter"/>
</dbReference>
<evidence type="ECO:0000313" key="3">
    <source>
        <dbReference type="EMBL" id="ATQ75337.1"/>
    </source>
</evidence>
<keyword evidence="4" id="KW-1185">Reference proteome</keyword>
<evidence type="ECO:0000259" key="2">
    <source>
        <dbReference type="PROSITE" id="PS50995"/>
    </source>
</evidence>
<dbReference type="PANTHER" id="PTHR33164">
    <property type="entry name" value="TRANSCRIPTIONAL REGULATOR, MARR FAMILY"/>
    <property type="match status" value="1"/>
</dbReference>
<sequence>MSPIIRESNDNVNHSGEARPDAARPGAARQDAVLELIHSIMHQYRSQQFQALRDGQHELTHMEAKVLAFFGHHPGSTQSELARHSGRDKAQVARLITGLRERGLLHGEADAADRRNTRLSLTDAGRAIQQAAQAEAGKLNTQAVRGMNGEQQEVLLALLLQVKDNLDRAG</sequence>
<dbReference type="Gene3D" id="1.10.10.10">
    <property type="entry name" value="Winged helix-like DNA-binding domain superfamily/Winged helix DNA-binding domain"/>
    <property type="match status" value="1"/>
</dbReference>
<dbReference type="AlphaFoldDB" id="A0A2D2DK34"/>
<dbReference type="GO" id="GO:0003700">
    <property type="term" value="F:DNA-binding transcription factor activity"/>
    <property type="evidence" value="ECO:0007669"/>
    <property type="project" value="InterPro"/>
</dbReference>
<protein>
    <submittedName>
        <fullName evidence="3">MarR family transcriptional regulator</fullName>
    </submittedName>
</protein>
<dbReference type="PRINTS" id="PR00598">
    <property type="entry name" value="HTHMARR"/>
</dbReference>
<feature type="region of interest" description="Disordered" evidence="1">
    <location>
        <begin position="1"/>
        <end position="26"/>
    </location>
</feature>
<dbReference type="KEGG" id="mass:CR152_13045"/>
<dbReference type="OrthoDB" id="188700at2"/>
<evidence type="ECO:0000313" key="4">
    <source>
        <dbReference type="Proteomes" id="UP000229897"/>
    </source>
</evidence>
<organism evidence="3 4">
    <name type="scientific">Massilia violaceinigra</name>
    <dbReference type="NCBI Taxonomy" id="2045208"/>
    <lineage>
        <taxon>Bacteria</taxon>
        <taxon>Pseudomonadati</taxon>
        <taxon>Pseudomonadota</taxon>
        <taxon>Betaproteobacteria</taxon>
        <taxon>Burkholderiales</taxon>
        <taxon>Oxalobacteraceae</taxon>
        <taxon>Telluria group</taxon>
        <taxon>Massilia</taxon>
    </lineage>
</organism>
<dbReference type="PANTHER" id="PTHR33164:SF43">
    <property type="entry name" value="HTH-TYPE TRANSCRIPTIONAL REPRESSOR YETL"/>
    <property type="match status" value="1"/>
</dbReference>
<dbReference type="PROSITE" id="PS50995">
    <property type="entry name" value="HTH_MARR_2"/>
    <property type="match status" value="1"/>
</dbReference>
<dbReference type="InterPro" id="IPR000835">
    <property type="entry name" value="HTH_MarR-typ"/>
</dbReference>
<dbReference type="SUPFAM" id="SSF46785">
    <property type="entry name" value="Winged helix' DNA-binding domain"/>
    <property type="match status" value="1"/>
</dbReference>
<reference evidence="3" key="1">
    <citation type="submission" date="2017-10" db="EMBL/GenBank/DDBJ databases">
        <title>Massilia psychrophilum sp. nov., a novel purple-pigmented bacterium isolated from Tianshan glacier, Xinjiang Municipality, China.</title>
        <authorList>
            <person name="Wang H."/>
        </authorList>
    </citation>
    <scope>NUCLEOTIDE SEQUENCE [LARGE SCALE GENOMIC DNA]</scope>
    <source>
        <strain evidence="3">B2</strain>
    </source>
</reference>
<dbReference type="SMART" id="SM00347">
    <property type="entry name" value="HTH_MARR"/>
    <property type="match status" value="1"/>
</dbReference>
<gene>
    <name evidence="3" type="ORF">CR152_13045</name>
</gene>
<dbReference type="EMBL" id="CP024608">
    <property type="protein sequence ID" value="ATQ75337.1"/>
    <property type="molecule type" value="Genomic_DNA"/>
</dbReference>
<name>A0A2D2DK34_9BURK</name>
<dbReference type="InterPro" id="IPR036390">
    <property type="entry name" value="WH_DNA-bd_sf"/>
</dbReference>
<dbReference type="InterPro" id="IPR039422">
    <property type="entry name" value="MarR/SlyA-like"/>
</dbReference>